<evidence type="ECO:0000256" key="1">
    <source>
        <dbReference type="SAM" id="MobiDB-lite"/>
    </source>
</evidence>
<proteinExistence type="predicted"/>
<name>A0A6J4TIL8_9ACTN</name>
<feature type="non-terminal residue" evidence="2">
    <location>
        <position position="1"/>
    </location>
</feature>
<feature type="compositionally biased region" description="Basic residues" evidence="1">
    <location>
        <begin position="115"/>
        <end position="126"/>
    </location>
</feature>
<gene>
    <name evidence="2" type="ORF">AVDCRST_MAG85-3049</name>
</gene>
<dbReference type="EMBL" id="CADCVT010000339">
    <property type="protein sequence ID" value="CAA9523649.1"/>
    <property type="molecule type" value="Genomic_DNA"/>
</dbReference>
<feature type="compositionally biased region" description="Basic and acidic residues" evidence="1">
    <location>
        <begin position="102"/>
        <end position="114"/>
    </location>
</feature>
<feature type="region of interest" description="Disordered" evidence="1">
    <location>
        <begin position="1"/>
        <end position="187"/>
    </location>
</feature>
<feature type="compositionally biased region" description="Basic residues" evidence="1">
    <location>
        <begin position="58"/>
        <end position="90"/>
    </location>
</feature>
<accession>A0A6J4TIL8</accession>
<protein>
    <submittedName>
        <fullName evidence="2">Uncharacterized protein</fullName>
    </submittedName>
</protein>
<organism evidence="2">
    <name type="scientific">uncultured Solirubrobacteraceae bacterium</name>
    <dbReference type="NCBI Taxonomy" id="1162706"/>
    <lineage>
        <taxon>Bacteria</taxon>
        <taxon>Bacillati</taxon>
        <taxon>Actinomycetota</taxon>
        <taxon>Thermoleophilia</taxon>
        <taxon>Solirubrobacterales</taxon>
        <taxon>Solirubrobacteraceae</taxon>
        <taxon>environmental samples</taxon>
    </lineage>
</organism>
<sequence>EGASRHPRLVPRARRRRAHRAACVRRRARRPLGASVRADDGVRLRGPVPRGAQGGARPVRRHQARRRAPARPGGRARRRAARDDHRRRRQAERPPAPGLRVGDGERGRVPEARQHARGHRRQRLQRRGPAVRVRGLRRGVREHRADRGAARRARPARAGEAARAAADRQGLEPAGGSVRVRSVHRRV</sequence>
<feature type="compositionally biased region" description="Basic residues" evidence="1">
    <location>
        <begin position="1"/>
        <end position="30"/>
    </location>
</feature>
<feature type="non-terminal residue" evidence="2">
    <location>
        <position position="187"/>
    </location>
</feature>
<evidence type="ECO:0000313" key="2">
    <source>
        <dbReference type="EMBL" id="CAA9523649.1"/>
    </source>
</evidence>
<reference evidence="2" key="1">
    <citation type="submission" date="2020-02" db="EMBL/GenBank/DDBJ databases">
        <authorList>
            <person name="Meier V. D."/>
        </authorList>
    </citation>
    <scope>NUCLEOTIDE SEQUENCE</scope>
    <source>
        <strain evidence="2">AVDCRST_MAG85</strain>
    </source>
</reference>
<dbReference type="AlphaFoldDB" id="A0A6J4TIL8"/>